<dbReference type="InterPro" id="IPR040559">
    <property type="entry name" value="CdiA_C"/>
</dbReference>
<proteinExistence type="predicted"/>
<evidence type="ECO:0000313" key="2">
    <source>
        <dbReference type="EMBL" id="WWA29121.1"/>
    </source>
</evidence>
<sequence>MATTFILVKPAKVGEVVYDLLKARKVKTGGKGKGNLIGKLDGLTSAERKVVDDLLANGKKVEIIPTSTQSGVKTLDFLVNGVKTELKTLKNPNINTGVTRIQKGLKQGAETVIIDGRQAGLTTEQARQIINRATGTYSDNKIPGKIEIWTNAGLITYP</sequence>
<dbReference type="EMBL" id="CP144921">
    <property type="protein sequence ID" value="WWA29121.1"/>
    <property type="molecule type" value="Genomic_DNA"/>
</dbReference>
<dbReference type="Gene3D" id="3.40.1350.120">
    <property type="match status" value="1"/>
</dbReference>
<accession>A0ABZ2CTE4</accession>
<evidence type="ECO:0000259" key="1">
    <source>
        <dbReference type="Pfam" id="PF18451"/>
    </source>
</evidence>
<keyword evidence="3" id="KW-1185">Reference proteome</keyword>
<dbReference type="Pfam" id="PF18451">
    <property type="entry name" value="CdiA_C"/>
    <property type="match status" value="1"/>
</dbReference>
<name>A0ABZ2CTE4_9BACI</name>
<organism evidence="2 3">
    <name type="scientific">Shouchella rhizosphaerae</name>
    <dbReference type="NCBI Taxonomy" id="866786"/>
    <lineage>
        <taxon>Bacteria</taxon>
        <taxon>Bacillati</taxon>
        <taxon>Bacillota</taxon>
        <taxon>Bacilli</taxon>
        <taxon>Bacillales</taxon>
        <taxon>Bacillaceae</taxon>
        <taxon>Shouchella</taxon>
    </lineage>
</organism>
<dbReference type="RefSeq" id="WP_011246045.1">
    <property type="nucleotide sequence ID" value="NZ_CP144921.1"/>
</dbReference>
<protein>
    <recommendedName>
        <fullName evidence="1">tRNA nuclease CdiA C-terminal domain-containing protein</fullName>
    </recommendedName>
</protein>
<evidence type="ECO:0000313" key="3">
    <source>
        <dbReference type="Proteomes" id="UP001341136"/>
    </source>
</evidence>
<feature type="domain" description="tRNA nuclease CdiA C-terminal" evidence="1">
    <location>
        <begin position="73"/>
        <end position="153"/>
    </location>
</feature>
<gene>
    <name evidence="2" type="ORF">V5G21_15455</name>
</gene>
<reference evidence="2 3" key="1">
    <citation type="submission" date="2024-01" db="EMBL/GenBank/DDBJ databases">
        <title>Culturomics analysis of mouse respiratory tract.</title>
        <authorList>
            <person name="Phillips A.M."/>
            <person name="Collette N.M."/>
            <person name="Mageeney C.M."/>
            <person name="Sinha A."/>
            <person name="Hern K.E."/>
            <person name="Arkin A.P."/>
            <person name="Williams K.P."/>
            <person name="Branda S."/>
        </authorList>
    </citation>
    <scope>NUCLEOTIDE SEQUENCE [LARGE SCALE GENOMIC DNA]</scope>
    <source>
        <strain evidence="2 3">CP20</strain>
    </source>
</reference>
<dbReference type="Proteomes" id="UP001341136">
    <property type="component" value="Chromosome"/>
</dbReference>